<evidence type="ECO:0000256" key="1">
    <source>
        <dbReference type="SAM" id="Phobius"/>
    </source>
</evidence>
<gene>
    <name evidence="2" type="ORF">D2V05_03170</name>
    <name evidence="3" type="ORF">FQ017_03155</name>
</gene>
<dbReference type="Proteomes" id="UP000266691">
    <property type="component" value="Unassembled WGS sequence"/>
</dbReference>
<name>A0A3A1NL62_9FLAO</name>
<dbReference type="OrthoDB" id="1062680at2"/>
<protein>
    <submittedName>
        <fullName evidence="2">DUF4249 domain-containing protein</fullName>
    </submittedName>
</protein>
<proteinExistence type="predicted"/>
<evidence type="ECO:0000313" key="5">
    <source>
        <dbReference type="Proteomes" id="UP000321621"/>
    </source>
</evidence>
<evidence type="ECO:0000313" key="3">
    <source>
        <dbReference type="EMBL" id="TXJ99861.1"/>
    </source>
</evidence>
<dbReference type="Pfam" id="PF14054">
    <property type="entry name" value="DUF4249"/>
    <property type="match status" value="1"/>
</dbReference>
<keyword evidence="1" id="KW-0812">Transmembrane</keyword>
<dbReference type="AlphaFoldDB" id="A0A3A1NL62"/>
<dbReference type="Proteomes" id="UP000321621">
    <property type="component" value="Unassembled WGS sequence"/>
</dbReference>
<keyword evidence="1" id="KW-1133">Transmembrane helix</keyword>
<accession>A0A3A1NL62</accession>
<evidence type="ECO:0000313" key="4">
    <source>
        <dbReference type="Proteomes" id="UP000266691"/>
    </source>
</evidence>
<dbReference type="PROSITE" id="PS51257">
    <property type="entry name" value="PROKAR_LIPOPROTEIN"/>
    <property type="match status" value="1"/>
</dbReference>
<dbReference type="EMBL" id="QXFI01000009">
    <property type="protein sequence ID" value="RIV46972.1"/>
    <property type="molecule type" value="Genomic_DNA"/>
</dbReference>
<dbReference type="EMBL" id="VNWK01000009">
    <property type="protein sequence ID" value="TXJ99861.1"/>
    <property type="molecule type" value="Genomic_DNA"/>
</dbReference>
<sequence length="441" mass="49348">MEGEKIIYRSFMGLMLIIMATACVTELEIESFDQKEQPSLVVEAILSDELKTQVVYLSRSDSRLDLETDTVYNPYLPLGINPLDSVTVESNAMVKVVATNGTTVEFAEGEKGTYLSNQPFALQMGVEYKLEISTESGIEYVSDPIKVQGTSQISNLYAERAISDTGVEGVAIFIDSEPDQGSSEYYRYTFEETYKIIAPYWVESDFVLTNYDPCALPVPTYDLEISIREVQNRVCYNTVSSNVIIQSSTLGSPVSKISRKMVRFIGRDNFIISHRYSILVKQYVQESEAFSFYETLKSFSQSDNIFSQVQPGAIYANVHRKDGIDENVLGYVEAVGASESRLFFNYDDFFPGEALPDYPFNCNLVSTPESHTSYCTSDPIGNPCPLSVIEQVNQGTISYYGPYDELLAPNSSCPGPYLFTPRVCGDCTLLGKNVEPDFWME</sequence>
<keyword evidence="1" id="KW-0472">Membrane</keyword>
<feature type="transmembrane region" description="Helical" evidence="1">
    <location>
        <begin position="6"/>
        <end position="25"/>
    </location>
</feature>
<reference evidence="2 4" key="1">
    <citation type="submission" date="2018-08" db="EMBL/GenBank/DDBJ databases">
        <title>Proposal of Muricauda 72 sp.nov. and Muricauda NH166 sp.nov., isolated from seawater.</title>
        <authorList>
            <person name="Cheng H."/>
            <person name="Wu Y.-H."/>
            <person name="Guo L.-L."/>
            <person name="Xu X.-W."/>
        </authorList>
    </citation>
    <scope>NUCLEOTIDE SEQUENCE [LARGE SCALE GENOMIC DNA]</scope>
    <source>
        <strain evidence="2 4">72</strain>
    </source>
</reference>
<evidence type="ECO:0000313" key="2">
    <source>
        <dbReference type="EMBL" id="RIV46972.1"/>
    </source>
</evidence>
<comment type="caution">
    <text evidence="2">The sequence shown here is derived from an EMBL/GenBank/DDBJ whole genome shotgun (WGS) entry which is preliminary data.</text>
</comment>
<keyword evidence="5" id="KW-1185">Reference proteome</keyword>
<dbReference type="InterPro" id="IPR025345">
    <property type="entry name" value="DUF4249"/>
</dbReference>
<organism evidence="2 4">
    <name type="scientific">Flagellimonas pelagia</name>
    <dbReference type="NCBI Taxonomy" id="2306998"/>
    <lineage>
        <taxon>Bacteria</taxon>
        <taxon>Pseudomonadati</taxon>
        <taxon>Bacteroidota</taxon>
        <taxon>Flavobacteriia</taxon>
        <taxon>Flavobacteriales</taxon>
        <taxon>Flavobacteriaceae</taxon>
        <taxon>Flagellimonas</taxon>
    </lineage>
</organism>
<reference evidence="3 5" key="2">
    <citation type="submission" date="2019-07" db="EMBL/GenBank/DDBJ databases">
        <title>Draft genome of two Muricauda strains isolated from deep sea.</title>
        <authorList>
            <person name="Sun C."/>
        </authorList>
    </citation>
    <scope>NUCLEOTIDE SEQUENCE [LARGE SCALE GENOMIC DNA]</scope>
    <source>
        <strain evidence="3 5">72</strain>
    </source>
</reference>